<dbReference type="SUPFAM" id="SSF50249">
    <property type="entry name" value="Nucleic acid-binding proteins"/>
    <property type="match status" value="1"/>
</dbReference>
<evidence type="ECO:0000313" key="2">
    <source>
        <dbReference type="EMBL" id="QJA92889.1"/>
    </source>
</evidence>
<sequence>MLIAQIKQLTQTDGWVDFTGRISEVGEIKTRTKSDLSKTPGQQYNVQKLKIQDNGDEIGVWAYALQQFLPGQSVVVKGMLKEYSNHRYIDYATVTLIGQQVQQQQPQQSPPQQSQRPRAQSQNNGEPDMIKVRSMAVAYTKDLVCSGHIEMHQMRQHSETFTGFILTGKWIEPVAPQNEQEEASWDPENLAV</sequence>
<feature type="region of interest" description="Disordered" evidence="1">
    <location>
        <begin position="100"/>
        <end position="129"/>
    </location>
</feature>
<reference evidence="2" key="1">
    <citation type="submission" date="2020-03" db="EMBL/GenBank/DDBJ databases">
        <title>The deep terrestrial virosphere.</title>
        <authorList>
            <person name="Holmfeldt K."/>
            <person name="Nilsson E."/>
            <person name="Simone D."/>
            <person name="Lopez-Fernandez M."/>
            <person name="Wu X."/>
            <person name="de Brujin I."/>
            <person name="Lundin D."/>
            <person name="Andersson A."/>
            <person name="Bertilsson S."/>
            <person name="Dopson M."/>
        </authorList>
    </citation>
    <scope>NUCLEOTIDE SEQUENCE</scope>
    <source>
        <strain evidence="2">MM415B04433</strain>
    </source>
</reference>
<proteinExistence type="predicted"/>
<dbReference type="InterPro" id="IPR012340">
    <property type="entry name" value="NA-bd_OB-fold"/>
</dbReference>
<gene>
    <name evidence="2" type="ORF">MM415B04433_0009</name>
</gene>
<name>A0A6M3LEU4_9ZZZZ</name>
<dbReference type="AlphaFoldDB" id="A0A6M3LEU4"/>
<organism evidence="2">
    <name type="scientific">viral metagenome</name>
    <dbReference type="NCBI Taxonomy" id="1070528"/>
    <lineage>
        <taxon>unclassified sequences</taxon>
        <taxon>metagenomes</taxon>
        <taxon>organismal metagenomes</taxon>
    </lineage>
</organism>
<dbReference type="EMBL" id="MT143104">
    <property type="protein sequence ID" value="QJA92889.1"/>
    <property type="molecule type" value="Genomic_DNA"/>
</dbReference>
<feature type="compositionally biased region" description="Low complexity" evidence="1">
    <location>
        <begin position="100"/>
        <end position="122"/>
    </location>
</feature>
<accession>A0A6M3LEU4</accession>
<evidence type="ECO:0000256" key="1">
    <source>
        <dbReference type="SAM" id="MobiDB-lite"/>
    </source>
</evidence>
<protein>
    <submittedName>
        <fullName evidence="2">Uncharacterized protein</fullName>
    </submittedName>
</protein>
<dbReference type="Gene3D" id="2.40.50.140">
    <property type="entry name" value="Nucleic acid-binding proteins"/>
    <property type="match status" value="1"/>
</dbReference>